<dbReference type="Proteomes" id="UP000215335">
    <property type="component" value="Unassembled WGS sequence"/>
</dbReference>
<comment type="subcellular location">
    <subcellularLocation>
        <location evidence="1">Secreted</location>
        <location evidence="1">Extracellular space</location>
    </subcellularLocation>
</comment>
<evidence type="ECO:0000256" key="7">
    <source>
        <dbReference type="ARBA" id="ARBA00023157"/>
    </source>
</evidence>
<evidence type="ECO:0000256" key="4">
    <source>
        <dbReference type="ARBA" id="ARBA00022670"/>
    </source>
</evidence>
<dbReference type="EC" id="3.4.21.1" evidence="8"/>
<reference evidence="12 13" key="1">
    <citation type="journal article" date="2017" name="Curr. Biol.">
        <title>The Evolution of Venom by Co-option of Single-Copy Genes.</title>
        <authorList>
            <person name="Martinson E.O."/>
            <person name="Mrinalini"/>
            <person name="Kelkar Y.D."/>
            <person name="Chang C.H."/>
            <person name="Werren J.H."/>
        </authorList>
    </citation>
    <scope>NUCLEOTIDE SEQUENCE [LARGE SCALE GENOMIC DNA]</scope>
    <source>
        <strain evidence="12 13">Alberta</strain>
        <tissue evidence="12">Whole body</tissue>
    </source>
</reference>
<evidence type="ECO:0000313" key="13">
    <source>
        <dbReference type="Proteomes" id="UP000215335"/>
    </source>
</evidence>
<dbReference type="GO" id="GO:0016485">
    <property type="term" value="P:protein processing"/>
    <property type="evidence" value="ECO:0007669"/>
    <property type="project" value="UniProtKB-ARBA"/>
</dbReference>
<feature type="signal peptide" evidence="10">
    <location>
        <begin position="1"/>
        <end position="24"/>
    </location>
</feature>
<dbReference type="Pfam" id="PF00089">
    <property type="entry name" value="Trypsin"/>
    <property type="match status" value="4"/>
</dbReference>
<dbReference type="OrthoDB" id="10051896at2759"/>
<dbReference type="FunFam" id="2.40.10.10:FF:000047">
    <property type="entry name" value="Trypsin eta"/>
    <property type="match status" value="1"/>
</dbReference>
<evidence type="ECO:0000256" key="2">
    <source>
        <dbReference type="ARBA" id="ARBA00007664"/>
    </source>
</evidence>
<accession>A0A232EYG6</accession>
<gene>
    <name evidence="12" type="ORF">TSAR_005387</name>
</gene>
<protein>
    <recommendedName>
        <fullName evidence="8">chymotrypsin</fullName>
        <ecNumber evidence="8">3.4.21.1</ecNumber>
    </recommendedName>
</protein>
<evidence type="ECO:0000313" key="12">
    <source>
        <dbReference type="EMBL" id="OXU23327.1"/>
    </source>
</evidence>
<organism evidence="12 13">
    <name type="scientific">Trichomalopsis sarcophagae</name>
    <dbReference type="NCBI Taxonomy" id="543379"/>
    <lineage>
        <taxon>Eukaryota</taxon>
        <taxon>Metazoa</taxon>
        <taxon>Ecdysozoa</taxon>
        <taxon>Arthropoda</taxon>
        <taxon>Hexapoda</taxon>
        <taxon>Insecta</taxon>
        <taxon>Pterygota</taxon>
        <taxon>Neoptera</taxon>
        <taxon>Endopterygota</taxon>
        <taxon>Hymenoptera</taxon>
        <taxon>Apocrita</taxon>
        <taxon>Proctotrupomorpha</taxon>
        <taxon>Chalcidoidea</taxon>
        <taxon>Pteromalidae</taxon>
        <taxon>Pteromalinae</taxon>
        <taxon>Trichomalopsis</taxon>
    </lineage>
</organism>
<evidence type="ECO:0000256" key="1">
    <source>
        <dbReference type="ARBA" id="ARBA00004239"/>
    </source>
</evidence>
<keyword evidence="3" id="KW-0964">Secreted</keyword>
<proteinExistence type="inferred from homology"/>
<dbReference type="InterPro" id="IPR043504">
    <property type="entry name" value="Peptidase_S1_PA_chymotrypsin"/>
</dbReference>
<dbReference type="CDD" id="cd00190">
    <property type="entry name" value="Tryp_SPc"/>
    <property type="match status" value="2"/>
</dbReference>
<evidence type="ECO:0000256" key="10">
    <source>
        <dbReference type="SAM" id="SignalP"/>
    </source>
</evidence>
<evidence type="ECO:0000256" key="3">
    <source>
        <dbReference type="ARBA" id="ARBA00022525"/>
    </source>
</evidence>
<feature type="domain" description="Peptidase S1" evidence="11">
    <location>
        <begin position="361"/>
        <end position="510"/>
    </location>
</feature>
<sequence length="752" mass="81963">MFKLSCSTVQISLNVLLFFVGINCNTTDQQQEDQWPGNSLFERVFQPENDTADEGIDEPSDSTLLGDGKNPEELAFDDNGQVSKDGISGGTFVTIGTVPYLAQLIEDGNQVCGGSIISEKWILTAAHCLEDAGELEIRTGSSMRNKGGKLYLVAEYIVHENFNKLTYDNDIALIKVNKSIEFNELQQVIQISYREPKTGDKLKLSGFGKEGQDLPAPNRLKSAQVPVIDHTKCKEAYEQLFLYEDDIGEITDNMFCAGTEGDDTCQGDSGGPAVVNDKLVGVVSWGFDCGESGTPGVYTKIRNYRKWIADNSDRSQHSTIQHIKNDLSPKNVAFGGNVVFQDSTIVKYFLLDHGKVSNVGIYGGNFIQISEVPYLSQVLDDGCQVRGGSILSEIWILTAAHCFEKHVANEQLKVTGFGKEGLLSPKTLKAATMIVVNDAACEQSYKGKKTDDIIYEHLAITKNTFCTEAKGSDACQGDSGGPAVINNKLAGVVSFGLDCGDPDFPGIYTRDDDEAPEDVVFGDDPDAMKSGIVGGDYIEIDEAPYTAQILENEKYICGAVIISEYWLLTAAHCVSNIQTPSIITGSSFRQRGGHNHTIAKIITMTLLYYLQVQEHIDFNELQQAIEISNISPKPGDLIEITGYGATGLTEPALETLKSAVIPVVEQKECYKGYDLENEEHAHDFLENMFCASAIGADACQGDGGGPVVSRGKLVGIISFAMDCELSKTPSIYTLVSNYLQWIQDHTGIKLLV</sequence>
<evidence type="ECO:0000256" key="6">
    <source>
        <dbReference type="ARBA" id="ARBA00022825"/>
    </source>
</evidence>
<feature type="domain" description="Peptidase S1" evidence="11">
    <location>
        <begin position="87"/>
        <end position="313"/>
    </location>
</feature>
<evidence type="ECO:0000259" key="11">
    <source>
        <dbReference type="PROSITE" id="PS50240"/>
    </source>
</evidence>
<dbReference type="STRING" id="543379.A0A232EYG6"/>
<dbReference type="PANTHER" id="PTHR24276:SF98">
    <property type="entry name" value="FI18310P1-RELATED"/>
    <property type="match status" value="1"/>
</dbReference>
<dbReference type="PROSITE" id="PS00134">
    <property type="entry name" value="TRYPSIN_HIS"/>
    <property type="match status" value="2"/>
</dbReference>
<dbReference type="InterPro" id="IPR018114">
    <property type="entry name" value="TRYPSIN_HIS"/>
</dbReference>
<dbReference type="InterPro" id="IPR009003">
    <property type="entry name" value="Peptidase_S1_PA"/>
</dbReference>
<dbReference type="InterPro" id="IPR001254">
    <property type="entry name" value="Trypsin_dom"/>
</dbReference>
<dbReference type="Gene3D" id="2.40.10.10">
    <property type="entry name" value="Trypsin-like serine proteases"/>
    <property type="match status" value="5"/>
</dbReference>
<dbReference type="PANTHER" id="PTHR24276">
    <property type="entry name" value="POLYSERASE-RELATED"/>
    <property type="match status" value="1"/>
</dbReference>
<keyword evidence="4" id="KW-0645">Protease</keyword>
<dbReference type="InterPro" id="IPR001314">
    <property type="entry name" value="Peptidase_S1A"/>
</dbReference>
<dbReference type="InterPro" id="IPR050430">
    <property type="entry name" value="Peptidase_S1"/>
</dbReference>
<dbReference type="SUPFAM" id="SSF50494">
    <property type="entry name" value="Trypsin-like serine proteases"/>
    <property type="match status" value="3"/>
</dbReference>
<dbReference type="PROSITE" id="PS50240">
    <property type="entry name" value="TRYPSIN_DOM"/>
    <property type="match status" value="3"/>
</dbReference>
<dbReference type="GO" id="GO:0004252">
    <property type="term" value="F:serine-type endopeptidase activity"/>
    <property type="evidence" value="ECO:0007669"/>
    <property type="project" value="UniProtKB-EC"/>
</dbReference>
<keyword evidence="10" id="KW-0732">Signal</keyword>
<feature type="region of interest" description="Disordered" evidence="9">
    <location>
        <begin position="50"/>
        <end position="69"/>
    </location>
</feature>
<dbReference type="GO" id="GO:0005576">
    <property type="term" value="C:extracellular region"/>
    <property type="evidence" value="ECO:0007669"/>
    <property type="project" value="UniProtKB-SubCell"/>
</dbReference>
<feature type="compositionally biased region" description="Acidic residues" evidence="9">
    <location>
        <begin position="50"/>
        <end position="60"/>
    </location>
</feature>
<dbReference type="SMART" id="SM00020">
    <property type="entry name" value="Tryp_SPc"/>
    <property type="match status" value="3"/>
</dbReference>
<dbReference type="EMBL" id="NNAY01001647">
    <property type="protein sequence ID" value="OXU23327.1"/>
    <property type="molecule type" value="Genomic_DNA"/>
</dbReference>
<comment type="similarity">
    <text evidence="2">Belongs to the peptidase S1 family.</text>
</comment>
<evidence type="ECO:0000256" key="5">
    <source>
        <dbReference type="ARBA" id="ARBA00022801"/>
    </source>
</evidence>
<evidence type="ECO:0000256" key="9">
    <source>
        <dbReference type="SAM" id="MobiDB-lite"/>
    </source>
</evidence>
<dbReference type="PRINTS" id="PR00722">
    <property type="entry name" value="CHYMOTRYPSIN"/>
</dbReference>
<keyword evidence="6" id="KW-0720">Serine protease</keyword>
<feature type="chain" id="PRO_5012059419" description="chymotrypsin" evidence="10">
    <location>
        <begin position="25"/>
        <end position="752"/>
    </location>
</feature>
<keyword evidence="7" id="KW-1015">Disulfide bond</keyword>
<comment type="caution">
    <text evidence="12">The sequence shown here is derived from an EMBL/GenBank/DDBJ whole genome shotgun (WGS) entry which is preliminary data.</text>
</comment>
<feature type="domain" description="Peptidase S1" evidence="11">
    <location>
        <begin position="532"/>
        <end position="747"/>
    </location>
</feature>
<keyword evidence="5" id="KW-0378">Hydrolase</keyword>
<name>A0A232EYG6_9HYME</name>
<keyword evidence="13" id="KW-1185">Reference proteome</keyword>
<dbReference type="AlphaFoldDB" id="A0A232EYG6"/>
<evidence type="ECO:0000256" key="8">
    <source>
        <dbReference type="ARBA" id="ARBA00044036"/>
    </source>
</evidence>